<dbReference type="Proteomes" id="UP001596150">
    <property type="component" value="Unassembled WGS sequence"/>
</dbReference>
<comment type="caution">
    <text evidence="2">The sequence shown here is derived from an EMBL/GenBank/DDBJ whole genome shotgun (WGS) entry which is preliminary data.</text>
</comment>
<evidence type="ECO:0000313" key="3">
    <source>
        <dbReference type="Proteomes" id="UP001596150"/>
    </source>
</evidence>
<proteinExistence type="predicted"/>
<dbReference type="EMBL" id="JBHSML010000032">
    <property type="protein sequence ID" value="MFC5519162.1"/>
    <property type="molecule type" value="Genomic_DNA"/>
</dbReference>
<feature type="compositionally biased region" description="Acidic residues" evidence="1">
    <location>
        <begin position="105"/>
        <end position="115"/>
    </location>
</feature>
<dbReference type="RefSeq" id="WP_266346139.1">
    <property type="nucleotide sequence ID" value="NZ_JAPKNH010000013.1"/>
</dbReference>
<evidence type="ECO:0000256" key="1">
    <source>
        <dbReference type="SAM" id="MobiDB-lite"/>
    </source>
</evidence>
<protein>
    <submittedName>
        <fullName evidence="2">Helix-turn-helix domain-containing protein</fullName>
    </submittedName>
</protein>
<dbReference type="Pfam" id="PF13730">
    <property type="entry name" value="HTH_36"/>
    <property type="match status" value="1"/>
</dbReference>
<gene>
    <name evidence="2" type="ORF">ACFPP9_25580</name>
</gene>
<reference evidence="3" key="1">
    <citation type="journal article" date="2019" name="Int. J. Syst. Evol. Microbiol.">
        <title>The Global Catalogue of Microorganisms (GCM) 10K type strain sequencing project: providing services to taxonomists for standard genome sequencing and annotation.</title>
        <authorList>
            <consortium name="The Broad Institute Genomics Platform"/>
            <consortium name="The Broad Institute Genome Sequencing Center for Infectious Disease"/>
            <person name="Wu L."/>
            <person name="Ma J."/>
        </authorList>
    </citation>
    <scope>NUCLEOTIDE SEQUENCE [LARGE SCALE GENOMIC DNA]</scope>
    <source>
        <strain evidence="3">KACC 12633</strain>
    </source>
</reference>
<keyword evidence="3" id="KW-1185">Reference proteome</keyword>
<feature type="region of interest" description="Disordered" evidence="1">
    <location>
        <begin position="102"/>
        <end position="163"/>
    </location>
</feature>
<accession>A0ABW0Q5H1</accession>
<sequence>MSGPRYSIIHGDAATDPRLKGKALQVLCILGRHTDRGGWCSRSQVKMAGQLQCARSTIQAAISILVECGYVQQQERFHPNNGKRSHEYRVLLDDKRPAEFINNSDELDEDDDDISGDTAPPHAGIPASPMPPQNRHGDAGPEPASNRTTSSNNDLERDARSPLGSGLEIRKKLDAGAERAALAEVARADEAFMSQFRQWPKQDTDNIVRSHGSWLRLSEADRAAASAAVPVFIAKLRIDRAHCRFFTFIEERKWLDLAVKAGGVSASSTLLPIEPGTDMWWVVFWRRWKNGERIKFMFDQAFPIGAQPRQGVGVPANSVPKPGDVAALETIAVRDSSGAVTPEFRAWADRMSKDLVFRFNANDLRMPFIKVPSQWPPGHEGQIRNEFSEASGL</sequence>
<organism evidence="2 3">
    <name type="scientific">Kaistia terrae</name>
    <dbReference type="NCBI Taxonomy" id="537017"/>
    <lineage>
        <taxon>Bacteria</taxon>
        <taxon>Pseudomonadati</taxon>
        <taxon>Pseudomonadota</taxon>
        <taxon>Alphaproteobacteria</taxon>
        <taxon>Hyphomicrobiales</taxon>
        <taxon>Kaistiaceae</taxon>
        <taxon>Kaistia</taxon>
    </lineage>
</organism>
<name>A0ABW0Q5H1_9HYPH</name>
<evidence type="ECO:0000313" key="2">
    <source>
        <dbReference type="EMBL" id="MFC5519162.1"/>
    </source>
</evidence>